<accession>A0A917FYF7</accession>
<comment type="caution">
    <text evidence="1">The sequence shown here is derived from an EMBL/GenBank/DDBJ whole genome shotgun (WGS) entry which is preliminary data.</text>
</comment>
<proteinExistence type="predicted"/>
<organism evidence="1 2">
    <name type="scientific">Paenibacillus albidus</name>
    <dbReference type="NCBI Taxonomy" id="2041023"/>
    <lineage>
        <taxon>Bacteria</taxon>
        <taxon>Bacillati</taxon>
        <taxon>Bacillota</taxon>
        <taxon>Bacilli</taxon>
        <taxon>Bacillales</taxon>
        <taxon>Paenibacillaceae</taxon>
        <taxon>Paenibacillus</taxon>
    </lineage>
</organism>
<name>A0A917FYF7_9BACL</name>
<dbReference type="Proteomes" id="UP000637643">
    <property type="component" value="Unassembled WGS sequence"/>
</dbReference>
<keyword evidence="2" id="KW-1185">Reference proteome</keyword>
<reference evidence="1" key="2">
    <citation type="submission" date="2020-09" db="EMBL/GenBank/DDBJ databases">
        <authorList>
            <person name="Sun Q."/>
            <person name="Zhou Y."/>
        </authorList>
    </citation>
    <scope>NUCLEOTIDE SEQUENCE</scope>
    <source>
        <strain evidence="1">CGMCC 1.16134</strain>
    </source>
</reference>
<sequence>MEYSLKVNGQKTDAIWLMNVLEKKNLKAHYLRKYHNSFLVDEFSLSIGLRISIHENNYSPDHPAFSYETMFLEHDFVYQETVSFELDKFCERYELGYKTIYEISFLILESLKTEGLFYHTSGEEIFFYKDGKYIFNGKYLELLKDQYDDLLESLDYSLFDD</sequence>
<dbReference type="AlphaFoldDB" id="A0A917FYF7"/>
<gene>
    <name evidence="1" type="ORF">GCM10010912_68160</name>
</gene>
<evidence type="ECO:0000313" key="1">
    <source>
        <dbReference type="EMBL" id="GGG14100.1"/>
    </source>
</evidence>
<dbReference type="RefSeq" id="WP_189032622.1">
    <property type="nucleotide sequence ID" value="NZ_BMKR01000068.1"/>
</dbReference>
<protein>
    <submittedName>
        <fullName evidence="1">Uncharacterized protein</fullName>
    </submittedName>
</protein>
<dbReference type="EMBL" id="BMKR01000068">
    <property type="protein sequence ID" value="GGG14100.1"/>
    <property type="molecule type" value="Genomic_DNA"/>
</dbReference>
<evidence type="ECO:0000313" key="2">
    <source>
        <dbReference type="Proteomes" id="UP000637643"/>
    </source>
</evidence>
<reference evidence="1" key="1">
    <citation type="journal article" date="2014" name="Int. J. Syst. Evol. Microbiol.">
        <title>Complete genome sequence of Corynebacterium casei LMG S-19264T (=DSM 44701T), isolated from a smear-ripened cheese.</title>
        <authorList>
            <consortium name="US DOE Joint Genome Institute (JGI-PGF)"/>
            <person name="Walter F."/>
            <person name="Albersmeier A."/>
            <person name="Kalinowski J."/>
            <person name="Ruckert C."/>
        </authorList>
    </citation>
    <scope>NUCLEOTIDE SEQUENCE</scope>
    <source>
        <strain evidence="1">CGMCC 1.16134</strain>
    </source>
</reference>